<dbReference type="Proteomes" id="UP000241507">
    <property type="component" value="Chromosome"/>
</dbReference>
<keyword evidence="2" id="KW-1185">Reference proteome</keyword>
<sequence length="143" mass="16505">MKQFSFQEIILAENEDYSLSSNPAGTILYQEHLRAHVLTKLELKQILNTISSGSFKAYLIKVNNGKILPPEDLAWVERLNLLRLFKAGISKVAYVSPENLFSNLEMEKEIQPGKIFRIRIFKRIHDAAQWLEQSMQKEVSQAE</sequence>
<evidence type="ECO:0000313" key="1">
    <source>
        <dbReference type="EMBL" id="AVR46791.1"/>
    </source>
</evidence>
<dbReference type="EMBL" id="CP028136">
    <property type="protein sequence ID" value="AVR46791.1"/>
    <property type="molecule type" value="Genomic_DNA"/>
</dbReference>
<evidence type="ECO:0000313" key="2">
    <source>
        <dbReference type="Proteomes" id="UP000241507"/>
    </source>
</evidence>
<reference evidence="2" key="1">
    <citation type="submission" date="2018-03" db="EMBL/GenBank/DDBJ databases">
        <title>Gramella fulva sp. nov., isolated from a dry surface of tidal flat.</title>
        <authorList>
            <person name="Hwang S.H."/>
            <person name="Hwang W.M."/>
            <person name="Kang K."/>
            <person name="Ahn T.-Y."/>
        </authorList>
    </citation>
    <scope>NUCLEOTIDE SEQUENCE [LARGE SCALE GENOMIC DNA]</scope>
    <source>
        <strain evidence="2">SH35</strain>
    </source>
</reference>
<protein>
    <recommendedName>
        <fullName evidence="3">STAS/SEC14 domain-containing protein</fullName>
    </recommendedName>
</protein>
<evidence type="ECO:0008006" key="3">
    <source>
        <dbReference type="Google" id="ProtNLM"/>
    </source>
</evidence>
<accession>A0A2R3Z944</accession>
<name>A0A2R3Z944_9FLAO</name>
<dbReference type="AlphaFoldDB" id="A0A2R3Z944"/>
<proteinExistence type="predicted"/>
<dbReference type="KEGG" id="grs:C7S20_16835"/>
<dbReference type="RefSeq" id="WP_107013562.1">
    <property type="nucleotide sequence ID" value="NZ_CP028136.1"/>
</dbReference>
<gene>
    <name evidence="1" type="ORF">C7S20_16835</name>
</gene>
<dbReference type="OrthoDB" id="981162at2"/>
<organism evidence="1 2">
    <name type="scientific">Christiangramia fulva</name>
    <dbReference type="NCBI Taxonomy" id="2126553"/>
    <lineage>
        <taxon>Bacteria</taxon>
        <taxon>Pseudomonadati</taxon>
        <taxon>Bacteroidota</taxon>
        <taxon>Flavobacteriia</taxon>
        <taxon>Flavobacteriales</taxon>
        <taxon>Flavobacteriaceae</taxon>
        <taxon>Christiangramia</taxon>
    </lineage>
</organism>